<name>A0A848ISL9_9BACT</name>
<organism evidence="3 4">
    <name type="scientific">Marinigracilibium pacificum</name>
    <dbReference type="NCBI Taxonomy" id="2729599"/>
    <lineage>
        <taxon>Bacteria</taxon>
        <taxon>Pseudomonadati</taxon>
        <taxon>Bacteroidota</taxon>
        <taxon>Cytophagia</taxon>
        <taxon>Cytophagales</taxon>
        <taxon>Flammeovirgaceae</taxon>
        <taxon>Marinigracilibium</taxon>
    </lineage>
</organism>
<dbReference type="InterPro" id="IPR011990">
    <property type="entry name" value="TPR-like_helical_dom_sf"/>
</dbReference>
<keyword evidence="2" id="KW-0812">Transmembrane</keyword>
<accession>A0A848ISL9</accession>
<dbReference type="Gene3D" id="1.25.40.10">
    <property type="entry name" value="Tetratricopeptide repeat domain"/>
    <property type="match status" value="2"/>
</dbReference>
<keyword evidence="2" id="KW-0472">Membrane</keyword>
<dbReference type="SMART" id="SM00028">
    <property type="entry name" value="TPR"/>
    <property type="match status" value="5"/>
</dbReference>
<keyword evidence="2" id="KW-1133">Transmembrane helix</keyword>
<dbReference type="GO" id="GO:0003677">
    <property type="term" value="F:DNA binding"/>
    <property type="evidence" value="ECO:0007669"/>
    <property type="project" value="InterPro"/>
</dbReference>
<keyword evidence="4" id="KW-1185">Reference proteome</keyword>
<evidence type="ECO:0000256" key="2">
    <source>
        <dbReference type="SAM" id="Phobius"/>
    </source>
</evidence>
<dbReference type="Proteomes" id="UP000559010">
    <property type="component" value="Unassembled WGS sequence"/>
</dbReference>
<dbReference type="InterPro" id="IPR016032">
    <property type="entry name" value="Sig_transdc_resp-reg_C-effctor"/>
</dbReference>
<dbReference type="AlphaFoldDB" id="A0A848ISL9"/>
<dbReference type="Pfam" id="PF13424">
    <property type="entry name" value="TPR_12"/>
    <property type="match status" value="2"/>
</dbReference>
<dbReference type="InterPro" id="IPR019734">
    <property type="entry name" value="TPR_rpt"/>
</dbReference>
<dbReference type="PANTHER" id="PTHR10098">
    <property type="entry name" value="RAPSYN-RELATED"/>
    <property type="match status" value="1"/>
</dbReference>
<reference evidence="3 4" key="1">
    <citation type="submission" date="2020-04" db="EMBL/GenBank/DDBJ databases">
        <title>Flammeovirgaceae bacterium KN852 isolated from deep sea.</title>
        <authorList>
            <person name="Zhang D.-C."/>
        </authorList>
    </citation>
    <scope>NUCLEOTIDE SEQUENCE [LARGE SCALE GENOMIC DNA]</scope>
    <source>
        <strain evidence="3 4">KN852</strain>
    </source>
</reference>
<feature type="repeat" description="TPR" evidence="1">
    <location>
        <begin position="252"/>
        <end position="285"/>
    </location>
</feature>
<dbReference type="Pfam" id="PF13181">
    <property type="entry name" value="TPR_8"/>
    <property type="match status" value="1"/>
</dbReference>
<evidence type="ECO:0000313" key="3">
    <source>
        <dbReference type="EMBL" id="NMM47337.1"/>
    </source>
</evidence>
<evidence type="ECO:0000256" key="1">
    <source>
        <dbReference type="PROSITE-ProRule" id="PRU00339"/>
    </source>
</evidence>
<gene>
    <name evidence="3" type="ORF">HH304_02930</name>
</gene>
<comment type="caution">
    <text evidence="3">The sequence shown here is derived from an EMBL/GenBank/DDBJ whole genome shotgun (WGS) entry which is preliminary data.</text>
</comment>
<feature type="repeat" description="TPR" evidence="1">
    <location>
        <begin position="123"/>
        <end position="156"/>
    </location>
</feature>
<evidence type="ECO:0000313" key="4">
    <source>
        <dbReference type="Proteomes" id="UP000559010"/>
    </source>
</evidence>
<dbReference type="GO" id="GO:0006355">
    <property type="term" value="P:regulation of DNA-templated transcription"/>
    <property type="evidence" value="ECO:0007669"/>
    <property type="project" value="InterPro"/>
</dbReference>
<proteinExistence type="predicted"/>
<dbReference type="RefSeq" id="WP_169677966.1">
    <property type="nucleotide sequence ID" value="NZ_JABBNU010000002.1"/>
</dbReference>
<dbReference type="PROSITE" id="PS50005">
    <property type="entry name" value="TPR"/>
    <property type="match status" value="2"/>
</dbReference>
<keyword evidence="1" id="KW-0802">TPR repeat</keyword>
<sequence>MRLLLLTCICFCLSLNVILGQGRSRRIIDSLQMVLSDDISEEERVNTLISLGVSYQSTSLDSSIIYGTIALELSENVNDSLKARVYDLLGTAYNYKGLYDRSLKNMIQGLKYAEKIQNPTYEATFLVNIGTVYDRQSAFDKAEEYYSKAIKLINEVDKSQPGGFPRKLIFLSNINNNLANIYGNRGDTTLMLEYYDKALTNARAVNQEELISLILNNIGNTYLFQGNYEMAYENLKSSLIIRQKLKGFKSLAQSYRNLGYYYYKTSKPDSAIYYFEKSIDAAKTVGSLKEHVDSKAGLSLVYEKLGESDRALSEFKEFKMLNDSLYNEKRVSELARIESEYLYEKEQLKLESERKRKEFRMYLIVGALLFLILLLVLLAMFQRHRVKSARLKAETLELRQKSWALEKKNLNLELEHKNKEMSTKLLYLFKKNELIDDVIKQLKDLVVNLKTENKPIVRKVIKNLGVVLNEDSWQEFELRFKEVHQDFYDSLETNYPDLTPNERRLCAFLKLNMTSKEISSLTGQSIRSIDVARTRLRKKFGITNSEVNLVDFLSSI</sequence>
<protein>
    <submittedName>
        <fullName evidence="3">Tetratricopeptide repeat protein</fullName>
    </submittedName>
</protein>
<dbReference type="EMBL" id="JABBNU010000002">
    <property type="protein sequence ID" value="NMM47337.1"/>
    <property type="molecule type" value="Genomic_DNA"/>
</dbReference>
<feature type="transmembrane region" description="Helical" evidence="2">
    <location>
        <begin position="359"/>
        <end position="381"/>
    </location>
</feature>
<dbReference type="SUPFAM" id="SSF46894">
    <property type="entry name" value="C-terminal effector domain of the bipartite response regulators"/>
    <property type="match status" value="1"/>
</dbReference>
<dbReference type="SUPFAM" id="SSF48452">
    <property type="entry name" value="TPR-like"/>
    <property type="match status" value="2"/>
</dbReference>